<dbReference type="EMBL" id="AUPC02000100">
    <property type="protein sequence ID" value="POG72083.1"/>
    <property type="molecule type" value="Genomic_DNA"/>
</dbReference>
<accession>A0A2P4Q347</accession>
<reference evidence="2 3" key="2">
    <citation type="journal article" date="2018" name="New Phytol.">
        <title>High intraspecific genome diversity in the model arbuscular mycorrhizal symbiont Rhizophagus irregularis.</title>
        <authorList>
            <person name="Chen E.C.H."/>
            <person name="Morin E."/>
            <person name="Beaudet D."/>
            <person name="Noel J."/>
            <person name="Yildirir G."/>
            <person name="Ndikumana S."/>
            <person name="Charron P."/>
            <person name="St-Onge C."/>
            <person name="Giorgi J."/>
            <person name="Kruger M."/>
            <person name="Marton T."/>
            <person name="Ropars J."/>
            <person name="Grigoriev I.V."/>
            <person name="Hainaut M."/>
            <person name="Henrissat B."/>
            <person name="Roux C."/>
            <person name="Martin F."/>
            <person name="Corradi N."/>
        </authorList>
    </citation>
    <scope>NUCLEOTIDE SEQUENCE [LARGE SCALE GENOMIC DNA]</scope>
    <source>
        <strain evidence="2 3">DAOM 197198</strain>
    </source>
</reference>
<keyword evidence="1" id="KW-1133">Transmembrane helix</keyword>
<feature type="transmembrane region" description="Helical" evidence="1">
    <location>
        <begin position="6"/>
        <end position="33"/>
    </location>
</feature>
<gene>
    <name evidence="2" type="ORF">GLOIN_2v1600241</name>
</gene>
<protein>
    <submittedName>
        <fullName evidence="2">Uncharacterized protein</fullName>
    </submittedName>
</protein>
<name>A0A2P4Q347_RHIID</name>
<sequence>MVNKIFMINICNFFLIDLSIFLSVHFVGLFTILCISNSTLTINEIMNLFVRVIFYAELPLLPFTL</sequence>
<proteinExistence type="predicted"/>
<keyword evidence="1" id="KW-0812">Transmembrane</keyword>
<keyword evidence="1" id="KW-0472">Membrane</keyword>
<evidence type="ECO:0000256" key="1">
    <source>
        <dbReference type="SAM" id="Phobius"/>
    </source>
</evidence>
<dbReference type="Proteomes" id="UP000018888">
    <property type="component" value="Unassembled WGS sequence"/>
</dbReference>
<comment type="caution">
    <text evidence="2">The sequence shown here is derived from an EMBL/GenBank/DDBJ whole genome shotgun (WGS) entry which is preliminary data.</text>
</comment>
<organism evidence="2 3">
    <name type="scientific">Rhizophagus irregularis (strain DAOM 181602 / DAOM 197198 / MUCL 43194)</name>
    <name type="common">Arbuscular mycorrhizal fungus</name>
    <name type="synonym">Glomus intraradices</name>
    <dbReference type="NCBI Taxonomy" id="747089"/>
    <lineage>
        <taxon>Eukaryota</taxon>
        <taxon>Fungi</taxon>
        <taxon>Fungi incertae sedis</taxon>
        <taxon>Mucoromycota</taxon>
        <taxon>Glomeromycotina</taxon>
        <taxon>Glomeromycetes</taxon>
        <taxon>Glomerales</taxon>
        <taxon>Glomeraceae</taxon>
        <taxon>Rhizophagus</taxon>
    </lineage>
</organism>
<dbReference type="AlphaFoldDB" id="A0A2P4Q347"/>
<evidence type="ECO:0000313" key="3">
    <source>
        <dbReference type="Proteomes" id="UP000018888"/>
    </source>
</evidence>
<reference evidence="2 3" key="1">
    <citation type="journal article" date="2013" name="Proc. Natl. Acad. Sci. U.S.A.">
        <title>Genome of an arbuscular mycorrhizal fungus provides insight into the oldest plant symbiosis.</title>
        <authorList>
            <person name="Tisserant E."/>
            <person name="Malbreil M."/>
            <person name="Kuo A."/>
            <person name="Kohler A."/>
            <person name="Symeonidi A."/>
            <person name="Balestrini R."/>
            <person name="Charron P."/>
            <person name="Duensing N."/>
            <person name="Frei Dit Frey N."/>
            <person name="Gianinazzi-Pearson V."/>
            <person name="Gilbert L.B."/>
            <person name="Handa Y."/>
            <person name="Herr J.R."/>
            <person name="Hijri M."/>
            <person name="Koul R."/>
            <person name="Kawaguchi M."/>
            <person name="Krajinski F."/>
            <person name="Lammers P.J."/>
            <person name="Masclaux F.G."/>
            <person name="Murat C."/>
            <person name="Morin E."/>
            <person name="Ndikumana S."/>
            <person name="Pagni M."/>
            <person name="Petitpierre D."/>
            <person name="Requena N."/>
            <person name="Rosikiewicz P."/>
            <person name="Riley R."/>
            <person name="Saito K."/>
            <person name="San Clemente H."/>
            <person name="Shapiro H."/>
            <person name="van Tuinen D."/>
            <person name="Becard G."/>
            <person name="Bonfante P."/>
            <person name="Paszkowski U."/>
            <person name="Shachar-Hill Y.Y."/>
            <person name="Tuskan G.A."/>
            <person name="Young P.W."/>
            <person name="Sanders I.R."/>
            <person name="Henrissat B."/>
            <person name="Rensing S.A."/>
            <person name="Grigoriev I.V."/>
            <person name="Corradi N."/>
            <person name="Roux C."/>
            <person name="Martin F."/>
        </authorList>
    </citation>
    <scope>NUCLEOTIDE SEQUENCE [LARGE SCALE GENOMIC DNA]</scope>
    <source>
        <strain evidence="2 3">DAOM 197198</strain>
    </source>
</reference>
<evidence type="ECO:0000313" key="2">
    <source>
        <dbReference type="EMBL" id="POG72083.1"/>
    </source>
</evidence>
<keyword evidence="3" id="KW-1185">Reference proteome</keyword>